<dbReference type="RefSeq" id="WP_149070880.1">
    <property type="nucleotide sequence ID" value="NZ_VTHL01000009.1"/>
</dbReference>
<name>A0A5D6V1B9_9BACT</name>
<dbReference type="EMBL" id="VTHL01000009">
    <property type="protein sequence ID" value="TYZ09583.1"/>
    <property type="molecule type" value="Genomic_DNA"/>
</dbReference>
<dbReference type="Proteomes" id="UP000322791">
    <property type="component" value="Unassembled WGS sequence"/>
</dbReference>
<proteinExistence type="predicted"/>
<evidence type="ECO:0000313" key="2">
    <source>
        <dbReference type="Proteomes" id="UP000322791"/>
    </source>
</evidence>
<accession>A0A5D6V1B9</accession>
<keyword evidence="2" id="KW-1185">Reference proteome</keyword>
<dbReference type="NCBIfam" id="TIGR03511">
    <property type="entry name" value="GldH_lipo"/>
    <property type="match status" value="1"/>
</dbReference>
<gene>
    <name evidence="1" type="primary">gldH</name>
    <name evidence="1" type="ORF">FY528_10085</name>
</gene>
<dbReference type="AlphaFoldDB" id="A0A5D6V1B9"/>
<organism evidence="1 2">
    <name type="scientific">Hymenobacter lutimineralis</name>
    <dbReference type="NCBI Taxonomy" id="2606448"/>
    <lineage>
        <taxon>Bacteria</taxon>
        <taxon>Pseudomonadati</taxon>
        <taxon>Bacteroidota</taxon>
        <taxon>Cytophagia</taxon>
        <taxon>Cytophagales</taxon>
        <taxon>Hymenobacteraceae</taxon>
        <taxon>Hymenobacter</taxon>
    </lineage>
</organism>
<dbReference type="InterPro" id="IPR020018">
    <property type="entry name" value="Motility-assoc_lipoprot_GldH"/>
</dbReference>
<protein>
    <submittedName>
        <fullName evidence="1">Gliding motility lipoprotein GldH</fullName>
    </submittedName>
</protein>
<comment type="caution">
    <text evidence="1">The sequence shown here is derived from an EMBL/GenBank/DDBJ whole genome shotgun (WGS) entry which is preliminary data.</text>
</comment>
<keyword evidence="1" id="KW-0449">Lipoprotein</keyword>
<evidence type="ECO:0000313" key="1">
    <source>
        <dbReference type="EMBL" id="TYZ09583.1"/>
    </source>
</evidence>
<reference evidence="1 2" key="1">
    <citation type="submission" date="2019-08" db="EMBL/GenBank/DDBJ databases">
        <authorList>
            <person name="Seo M.-J."/>
        </authorList>
    </citation>
    <scope>NUCLEOTIDE SEQUENCE [LARGE SCALE GENOMIC DNA]</scope>
    <source>
        <strain evidence="1 2">KIGAM108</strain>
    </source>
</reference>
<sequence>MILQLSSPWRWVAMLAVVLLASCDSSELYEQNIDLKDASGQPYVWAVQEKPSFTFTITDTTQLYDVYFNIRNAADYGYYNLYVKHTLTAPDGRRVSTLLHEMKLMDAKTGEPLGNGSGDIFDHRILALPQQRFHQPGEYRLTLEQYMRQDALAGIMAVGVRVARHEAAP</sequence>
<dbReference type="Pfam" id="PF14109">
    <property type="entry name" value="GldH_lipo"/>
    <property type="match status" value="1"/>
</dbReference>